<dbReference type="InterPro" id="IPR013216">
    <property type="entry name" value="Methyltransf_11"/>
</dbReference>
<dbReference type="InterPro" id="IPR029063">
    <property type="entry name" value="SAM-dependent_MTases_sf"/>
</dbReference>
<evidence type="ECO:0000256" key="1">
    <source>
        <dbReference type="SAM" id="Coils"/>
    </source>
</evidence>
<feature type="domain" description="Methyltransferase" evidence="3">
    <location>
        <begin position="52"/>
        <end position="138"/>
    </location>
</feature>
<keyword evidence="1" id="KW-0175">Coiled coil</keyword>
<dbReference type="AlphaFoldDB" id="B2T998"/>
<evidence type="ECO:0000313" key="4">
    <source>
        <dbReference type="EMBL" id="ACD21000.1"/>
    </source>
</evidence>
<accession>B2T998</accession>
<feature type="domain" description="Methyltransferase type 11" evidence="2">
    <location>
        <begin position="256"/>
        <end position="353"/>
    </location>
</feature>
<dbReference type="STRING" id="398527.Bphyt_6705"/>
<dbReference type="PANTHER" id="PTHR42912">
    <property type="entry name" value="METHYLTRANSFERASE"/>
    <property type="match status" value="1"/>
</dbReference>
<evidence type="ECO:0000259" key="2">
    <source>
        <dbReference type="Pfam" id="PF08241"/>
    </source>
</evidence>
<keyword evidence="4" id="KW-0489">Methyltransferase</keyword>
<dbReference type="Pfam" id="PF08241">
    <property type="entry name" value="Methyltransf_11"/>
    <property type="match status" value="1"/>
</dbReference>
<gene>
    <name evidence="4" type="ordered locus">Bphyt_6705</name>
</gene>
<dbReference type="SUPFAM" id="SSF53335">
    <property type="entry name" value="S-adenosyl-L-methionine-dependent methyltransferases"/>
    <property type="match status" value="2"/>
</dbReference>
<dbReference type="eggNOG" id="COG2226">
    <property type="taxonomic scope" value="Bacteria"/>
</dbReference>
<reference evidence="4 5" key="1">
    <citation type="journal article" date="2011" name="J. Bacteriol.">
        <title>Complete genome sequence of the plant growth-promoting endophyte Burkholderia phytofirmans strain PsJN.</title>
        <authorList>
            <person name="Weilharter A."/>
            <person name="Mitter B."/>
            <person name="Shin M.V."/>
            <person name="Chain P.S."/>
            <person name="Nowak J."/>
            <person name="Sessitsch A."/>
        </authorList>
    </citation>
    <scope>NUCLEOTIDE SEQUENCE [LARGE SCALE GENOMIC DNA]</scope>
    <source>
        <strain evidence="5">DSM 17436 / LMG 22146 / PsJN</strain>
    </source>
</reference>
<feature type="coiled-coil region" evidence="1">
    <location>
        <begin position="758"/>
        <end position="785"/>
    </location>
</feature>
<dbReference type="Pfam" id="PF13649">
    <property type="entry name" value="Methyltransf_25"/>
    <property type="match status" value="1"/>
</dbReference>
<proteinExistence type="predicted"/>
<dbReference type="KEGG" id="bpy:Bphyt_6705"/>
<protein>
    <submittedName>
        <fullName evidence="4">Methyltransferase type 11</fullName>
    </submittedName>
</protein>
<evidence type="ECO:0000313" key="5">
    <source>
        <dbReference type="Proteomes" id="UP000001739"/>
    </source>
</evidence>
<keyword evidence="4" id="KW-0808">Transferase</keyword>
<dbReference type="InterPro" id="IPR041698">
    <property type="entry name" value="Methyltransf_25"/>
</dbReference>
<dbReference type="HOGENOM" id="CLU_348051_0_0_4"/>
<sequence>MDPRMTRSEDELTDYRTQHNDFWRNVERPGKPNTSLDEVATLISTTCGPRSVLDIGAGNGDLVAALLKRGIDASGIDISDVVVSRNNDRLPGYFSQGTVLALPFADESFETLVSVHCIECLTPNDVPAALQELYRVTRRSLFLKIASVPPDGEHLQLISEGRAWWEARCFEAGFRKHPHFYTVNPYESLNGDHTTFIIPLEKIPNLAHATYPLAALREERDLHMDMLREHGSRSDAHVDRYNFACRYIRPGDIVIDAACGLGYGSYIVHNLTKCTKVTGIDGSAYGVNYATSNFGAADKIIFTEGYLPNCLGNIPDDSVDTAISFETLEHVEDPVALLNEFHRILTPGGRLIVSVPHDWSDESGFDPNPFHLHVYDRKKLLSELGGKFEIEKLFGQTADRIKKPGSGCEWVARPRSLQELDPNSADIPVEAEWLLAVACKSPIGGENVPYIERAFSESEQAASGNALAFARDYENPWLLRSMVSIGLRTEKDTLREKWSKETLERATSRSADRGAALCALAYIALDSGIDLPRKDLIDAIDEYISYPVHVNPNAFRWQVSLAYVRALIELATGKRASAKRYLELVLEASVIQYSPTLLTKSANAAYLLGMIHAASGEFELADSVWRKNFREVLTAIGQHLKSPYATLPPGFEVREIASVISLAGRLAVAASNLDELSVKPAVFREQVESDLAGYVADLLKGKQWLENEWKSAQTQFLEQTAYLKQVIDGKNWLEAQWRSGQSEMLAKDEQLLELTKSYDKTTASFQELSEAYKELNAQMNREVARTQKILNYFPVRLLKKLRLLRFDRIL</sequence>
<dbReference type="Proteomes" id="UP000001739">
    <property type="component" value="Chromosome 2"/>
</dbReference>
<dbReference type="GO" id="GO:0032259">
    <property type="term" value="P:methylation"/>
    <property type="evidence" value="ECO:0007669"/>
    <property type="project" value="UniProtKB-KW"/>
</dbReference>
<dbReference type="Gene3D" id="3.40.50.150">
    <property type="entry name" value="Vaccinia Virus protein VP39"/>
    <property type="match status" value="2"/>
</dbReference>
<dbReference type="CDD" id="cd02440">
    <property type="entry name" value="AdoMet_MTases"/>
    <property type="match status" value="2"/>
</dbReference>
<name>B2T998_PARPJ</name>
<organism evidence="4 5">
    <name type="scientific">Paraburkholderia phytofirmans (strain DSM 17436 / LMG 22146 / PsJN)</name>
    <name type="common">Burkholderia phytofirmans</name>
    <dbReference type="NCBI Taxonomy" id="398527"/>
    <lineage>
        <taxon>Bacteria</taxon>
        <taxon>Pseudomonadati</taxon>
        <taxon>Pseudomonadota</taxon>
        <taxon>Betaproteobacteria</taxon>
        <taxon>Burkholderiales</taxon>
        <taxon>Burkholderiaceae</taxon>
        <taxon>Paraburkholderia</taxon>
    </lineage>
</organism>
<dbReference type="InterPro" id="IPR050508">
    <property type="entry name" value="Methyltransf_Superfamily"/>
</dbReference>
<evidence type="ECO:0000259" key="3">
    <source>
        <dbReference type="Pfam" id="PF13649"/>
    </source>
</evidence>
<dbReference type="EMBL" id="CP001053">
    <property type="protein sequence ID" value="ACD21000.1"/>
    <property type="molecule type" value="Genomic_DNA"/>
</dbReference>
<dbReference type="eggNOG" id="COG2227">
    <property type="taxonomic scope" value="Bacteria"/>
</dbReference>
<dbReference type="GO" id="GO:0008757">
    <property type="term" value="F:S-adenosylmethionine-dependent methyltransferase activity"/>
    <property type="evidence" value="ECO:0007669"/>
    <property type="project" value="InterPro"/>
</dbReference>